<sequence>MPYNARIAEAIKHFDTGHGMLAVGQSDSPSSMYHNPSLFPGLFPWLFPYGLGGFEN</sequence>
<dbReference type="HOGENOM" id="CLU_3019833_0_0_1"/>
<organism evidence="1 2">
    <name type="scientific">Fomitopsis schrenkii</name>
    <name type="common">Brown rot fungus</name>
    <dbReference type="NCBI Taxonomy" id="2126942"/>
    <lineage>
        <taxon>Eukaryota</taxon>
        <taxon>Fungi</taxon>
        <taxon>Dikarya</taxon>
        <taxon>Basidiomycota</taxon>
        <taxon>Agaricomycotina</taxon>
        <taxon>Agaricomycetes</taxon>
        <taxon>Polyporales</taxon>
        <taxon>Fomitopsis</taxon>
    </lineage>
</organism>
<gene>
    <name evidence="1" type="ORF">FOMPIDRAFT_1112033</name>
</gene>
<feature type="non-terminal residue" evidence="1">
    <location>
        <position position="56"/>
    </location>
</feature>
<dbReference type="AlphaFoldDB" id="S8FVH2"/>
<dbReference type="OrthoDB" id="3221862at2759"/>
<reference evidence="1 2" key="1">
    <citation type="journal article" date="2012" name="Science">
        <title>The Paleozoic origin of enzymatic lignin decomposition reconstructed from 31 fungal genomes.</title>
        <authorList>
            <person name="Floudas D."/>
            <person name="Binder M."/>
            <person name="Riley R."/>
            <person name="Barry K."/>
            <person name="Blanchette R.A."/>
            <person name="Henrissat B."/>
            <person name="Martinez A.T."/>
            <person name="Otillar R."/>
            <person name="Spatafora J.W."/>
            <person name="Yadav J.S."/>
            <person name="Aerts A."/>
            <person name="Benoit I."/>
            <person name="Boyd A."/>
            <person name="Carlson A."/>
            <person name="Copeland A."/>
            <person name="Coutinho P.M."/>
            <person name="de Vries R.P."/>
            <person name="Ferreira P."/>
            <person name="Findley K."/>
            <person name="Foster B."/>
            <person name="Gaskell J."/>
            <person name="Glotzer D."/>
            <person name="Gorecki P."/>
            <person name="Heitman J."/>
            <person name="Hesse C."/>
            <person name="Hori C."/>
            <person name="Igarashi K."/>
            <person name="Jurgens J.A."/>
            <person name="Kallen N."/>
            <person name="Kersten P."/>
            <person name="Kohler A."/>
            <person name="Kuees U."/>
            <person name="Kumar T.K.A."/>
            <person name="Kuo A."/>
            <person name="LaButti K."/>
            <person name="Larrondo L.F."/>
            <person name="Lindquist E."/>
            <person name="Ling A."/>
            <person name="Lombard V."/>
            <person name="Lucas S."/>
            <person name="Lundell T."/>
            <person name="Martin R."/>
            <person name="McLaughlin D.J."/>
            <person name="Morgenstern I."/>
            <person name="Morin E."/>
            <person name="Murat C."/>
            <person name="Nagy L.G."/>
            <person name="Nolan M."/>
            <person name="Ohm R.A."/>
            <person name="Patyshakuliyeva A."/>
            <person name="Rokas A."/>
            <person name="Ruiz-Duenas F.J."/>
            <person name="Sabat G."/>
            <person name="Salamov A."/>
            <person name="Samejima M."/>
            <person name="Schmutz J."/>
            <person name="Slot J.C."/>
            <person name="St John F."/>
            <person name="Stenlid J."/>
            <person name="Sun H."/>
            <person name="Sun S."/>
            <person name="Syed K."/>
            <person name="Tsang A."/>
            <person name="Wiebenga A."/>
            <person name="Young D."/>
            <person name="Pisabarro A."/>
            <person name="Eastwood D.C."/>
            <person name="Martin F."/>
            <person name="Cullen D."/>
            <person name="Grigoriev I.V."/>
            <person name="Hibbett D.S."/>
        </authorList>
    </citation>
    <scope>NUCLEOTIDE SEQUENCE</scope>
    <source>
        <strain evidence="2">FP-58527</strain>
    </source>
</reference>
<dbReference type="EMBL" id="KE504124">
    <property type="protein sequence ID" value="EPT05111.1"/>
    <property type="molecule type" value="Genomic_DNA"/>
</dbReference>
<evidence type="ECO:0000313" key="1">
    <source>
        <dbReference type="EMBL" id="EPT05111.1"/>
    </source>
</evidence>
<evidence type="ECO:0000313" key="2">
    <source>
        <dbReference type="Proteomes" id="UP000015241"/>
    </source>
</evidence>
<dbReference type="InParanoid" id="S8FVH2"/>
<proteinExistence type="predicted"/>
<name>S8FVH2_FOMSC</name>
<keyword evidence="2" id="KW-1185">Reference proteome</keyword>
<dbReference type="Proteomes" id="UP000015241">
    <property type="component" value="Unassembled WGS sequence"/>
</dbReference>
<protein>
    <submittedName>
        <fullName evidence="1">Uncharacterized protein</fullName>
    </submittedName>
</protein>
<accession>S8FVH2</accession>